<comment type="caution">
    <text evidence="3">The sequence shown here is derived from an EMBL/GenBank/DDBJ whole genome shotgun (WGS) entry which is preliminary data.</text>
</comment>
<keyword evidence="4" id="KW-1185">Reference proteome</keyword>
<dbReference type="RefSeq" id="WP_204030469.1">
    <property type="nucleotide sequence ID" value="NZ_JBHLZQ010000068.1"/>
</dbReference>
<feature type="domain" description="DUF4429" evidence="2">
    <location>
        <begin position="139"/>
        <end position="225"/>
    </location>
</feature>
<feature type="domain" description="DUF4429" evidence="2">
    <location>
        <begin position="11"/>
        <end position="105"/>
    </location>
</feature>
<accession>A0A919RNS8</accession>
<dbReference type="InterPro" id="IPR027860">
    <property type="entry name" value="DUF4429"/>
</dbReference>
<evidence type="ECO:0000259" key="1">
    <source>
        <dbReference type="Pfam" id="PF09851"/>
    </source>
</evidence>
<dbReference type="Pfam" id="PF14472">
    <property type="entry name" value="DUF4429"/>
    <property type="match status" value="2"/>
</dbReference>
<reference evidence="3" key="1">
    <citation type="submission" date="2021-01" db="EMBL/GenBank/DDBJ databases">
        <title>Whole genome shotgun sequence of Sinosporangium siamense NBRC 109515.</title>
        <authorList>
            <person name="Komaki H."/>
            <person name="Tamura T."/>
        </authorList>
    </citation>
    <scope>NUCLEOTIDE SEQUENCE</scope>
    <source>
        <strain evidence="3">NBRC 109515</strain>
    </source>
</reference>
<evidence type="ECO:0008006" key="5">
    <source>
        <dbReference type="Google" id="ProtNLM"/>
    </source>
</evidence>
<protein>
    <recommendedName>
        <fullName evidence="5">Short C-terminal domain-containing protein</fullName>
    </recommendedName>
</protein>
<feature type="domain" description="SHOCT" evidence="1">
    <location>
        <begin position="257"/>
        <end position="283"/>
    </location>
</feature>
<gene>
    <name evidence="3" type="ORF">Ssi02_56250</name>
</gene>
<sequence length="289" mass="31556">MAEIYVPDGNWTFDGEIIRIVPTSEKNAHEIRRALGEIVVPLAAVAAVSFEPARKGGWLRLRMRPGADPLSDLAMGQLTSPADPYRLSVPKERTDLAEYFVDEVRNALLIHEVPSGPCDTYLMPRTAVPVSASAGDGTVTFDGEQVRLEWTGFAREAKSVLGPQSYHLTDVTGVEWAPQSGLSYGCLRFHLTYSTPVVASEIDPRCLSWGVQRYGGTTLLVGAAVLTHMAMRTPEPPAELTAGPTAEAADQEAVMRRLTALGELHRNGLLTEEEFTAAKQPLLRRLTEF</sequence>
<name>A0A919RNS8_9ACTN</name>
<organism evidence="3 4">
    <name type="scientific">Sinosporangium siamense</name>
    <dbReference type="NCBI Taxonomy" id="1367973"/>
    <lineage>
        <taxon>Bacteria</taxon>
        <taxon>Bacillati</taxon>
        <taxon>Actinomycetota</taxon>
        <taxon>Actinomycetes</taxon>
        <taxon>Streptosporangiales</taxon>
        <taxon>Streptosporangiaceae</taxon>
        <taxon>Sinosporangium</taxon>
    </lineage>
</organism>
<evidence type="ECO:0000313" key="3">
    <source>
        <dbReference type="EMBL" id="GII95394.1"/>
    </source>
</evidence>
<dbReference type="Pfam" id="PF09851">
    <property type="entry name" value="SHOCT"/>
    <property type="match status" value="1"/>
</dbReference>
<evidence type="ECO:0000259" key="2">
    <source>
        <dbReference type="Pfam" id="PF14472"/>
    </source>
</evidence>
<proteinExistence type="predicted"/>
<dbReference type="EMBL" id="BOOW01000035">
    <property type="protein sequence ID" value="GII95394.1"/>
    <property type="molecule type" value="Genomic_DNA"/>
</dbReference>
<evidence type="ECO:0000313" key="4">
    <source>
        <dbReference type="Proteomes" id="UP000606172"/>
    </source>
</evidence>
<dbReference type="InterPro" id="IPR018649">
    <property type="entry name" value="SHOCT"/>
</dbReference>
<dbReference type="AlphaFoldDB" id="A0A919RNS8"/>
<dbReference type="Proteomes" id="UP000606172">
    <property type="component" value="Unassembled WGS sequence"/>
</dbReference>